<reference evidence="1 2" key="1">
    <citation type="submission" date="2015-09" db="EMBL/GenBank/DDBJ databases">
        <authorList>
            <consortium name="Pathogen Informatics"/>
        </authorList>
    </citation>
    <scope>NUCLEOTIDE SEQUENCE [LARGE SCALE GENOMIC DNA]</scope>
    <source>
        <strain evidence="1 2">2789STDY5608863</strain>
    </source>
</reference>
<organism evidence="1 2">
    <name type="scientific">Roseburia faecis</name>
    <dbReference type="NCBI Taxonomy" id="301302"/>
    <lineage>
        <taxon>Bacteria</taxon>
        <taxon>Bacillati</taxon>
        <taxon>Bacillota</taxon>
        <taxon>Clostridia</taxon>
        <taxon>Lachnospirales</taxon>
        <taxon>Lachnospiraceae</taxon>
        <taxon>Roseburia</taxon>
    </lineage>
</organism>
<dbReference type="GO" id="GO:0000150">
    <property type="term" value="F:DNA strand exchange activity"/>
    <property type="evidence" value="ECO:0007669"/>
    <property type="project" value="InterPro"/>
</dbReference>
<protein>
    <recommendedName>
        <fullName evidence="3">Resolvase/invertase-type recombinase catalytic domain-containing protein</fullName>
    </recommendedName>
</protein>
<sequence length="69" mass="8102">MSKITAMYIRLSMEDEDVSLNQKEESNSVSSQRELLEAFIGNHSGLRIRRYRNTVMMDLPEQNLKDRII</sequence>
<name>A0A173USX6_9FIRM</name>
<dbReference type="EMBL" id="CYXV01000018">
    <property type="protein sequence ID" value="CUN17520.1"/>
    <property type="molecule type" value="Genomic_DNA"/>
</dbReference>
<dbReference type="Gene3D" id="3.40.50.1390">
    <property type="entry name" value="Resolvase, N-terminal catalytic domain"/>
    <property type="match status" value="1"/>
</dbReference>
<dbReference type="AlphaFoldDB" id="A0A173USX6"/>
<dbReference type="InterPro" id="IPR036162">
    <property type="entry name" value="Resolvase-like_N_sf"/>
</dbReference>
<dbReference type="Proteomes" id="UP000095495">
    <property type="component" value="Unassembled WGS sequence"/>
</dbReference>
<gene>
    <name evidence="1" type="ORF">ERS852420_03212</name>
</gene>
<evidence type="ECO:0000313" key="1">
    <source>
        <dbReference type="EMBL" id="CUN17520.1"/>
    </source>
</evidence>
<proteinExistence type="predicted"/>
<evidence type="ECO:0000313" key="2">
    <source>
        <dbReference type="Proteomes" id="UP000095495"/>
    </source>
</evidence>
<dbReference type="RefSeq" id="WP_055264136.1">
    <property type="nucleotide sequence ID" value="NZ_CYXV01000018.1"/>
</dbReference>
<accession>A0A173USX6</accession>
<dbReference type="GO" id="GO:0003677">
    <property type="term" value="F:DNA binding"/>
    <property type="evidence" value="ECO:0007669"/>
    <property type="project" value="InterPro"/>
</dbReference>
<evidence type="ECO:0008006" key="3">
    <source>
        <dbReference type="Google" id="ProtNLM"/>
    </source>
</evidence>